<organism evidence="2 3">
    <name type="scientific">Trinickia terrae</name>
    <dbReference type="NCBI Taxonomy" id="2571161"/>
    <lineage>
        <taxon>Bacteria</taxon>
        <taxon>Pseudomonadati</taxon>
        <taxon>Pseudomonadota</taxon>
        <taxon>Betaproteobacteria</taxon>
        <taxon>Burkholderiales</taxon>
        <taxon>Burkholderiaceae</taxon>
        <taxon>Trinickia</taxon>
    </lineage>
</organism>
<dbReference type="RefSeq" id="WP_136892744.1">
    <property type="nucleotide sequence ID" value="NZ_SWJE01000002.1"/>
</dbReference>
<evidence type="ECO:0000256" key="1">
    <source>
        <dbReference type="SAM" id="Phobius"/>
    </source>
</evidence>
<protein>
    <submittedName>
        <fullName evidence="2">Uncharacterized protein</fullName>
    </submittedName>
</protein>
<sequence>MRKALQNPGFLLIFSMLAVGLSVHADLGKSSWAWFQRSGAIVTLAGALLGYRSVIRLGRHGVGGASMHVAMGKLVSIDDSGPIQTAKIKYDEETIERFRQDGLDKVAGYLGAWMIVLGTAIWAYGDLLGQVF</sequence>
<dbReference type="EMBL" id="SWJE01000002">
    <property type="protein sequence ID" value="TKC91708.1"/>
    <property type="molecule type" value="Genomic_DNA"/>
</dbReference>
<proteinExistence type="predicted"/>
<keyword evidence="1" id="KW-1133">Transmembrane helix</keyword>
<dbReference type="AlphaFoldDB" id="A0A4U1IDI8"/>
<keyword evidence="1" id="KW-0472">Membrane</keyword>
<accession>A0A4U1IDI8</accession>
<dbReference type="OrthoDB" id="9091408at2"/>
<evidence type="ECO:0000313" key="2">
    <source>
        <dbReference type="EMBL" id="TKC91708.1"/>
    </source>
</evidence>
<dbReference type="Proteomes" id="UP000305539">
    <property type="component" value="Unassembled WGS sequence"/>
</dbReference>
<gene>
    <name evidence="2" type="ORF">FAZ69_04505</name>
</gene>
<comment type="caution">
    <text evidence="2">The sequence shown here is derived from an EMBL/GenBank/DDBJ whole genome shotgun (WGS) entry which is preliminary data.</text>
</comment>
<keyword evidence="3" id="KW-1185">Reference proteome</keyword>
<feature type="transmembrane region" description="Helical" evidence="1">
    <location>
        <begin position="106"/>
        <end position="125"/>
    </location>
</feature>
<name>A0A4U1IDI8_9BURK</name>
<evidence type="ECO:0000313" key="3">
    <source>
        <dbReference type="Proteomes" id="UP000305539"/>
    </source>
</evidence>
<reference evidence="2 3" key="1">
    <citation type="submission" date="2019-04" db="EMBL/GenBank/DDBJ databases">
        <title>Trinickia sp. 7GSK02, isolated from subtropical forest soil.</title>
        <authorList>
            <person name="Gao Z.-H."/>
            <person name="Qiu L.-H."/>
        </authorList>
    </citation>
    <scope>NUCLEOTIDE SEQUENCE [LARGE SCALE GENOMIC DNA]</scope>
    <source>
        <strain evidence="2 3">7GSK02</strain>
    </source>
</reference>
<keyword evidence="1" id="KW-0812">Transmembrane</keyword>
<feature type="transmembrane region" description="Helical" evidence="1">
    <location>
        <begin position="35"/>
        <end position="51"/>
    </location>
</feature>